<evidence type="ECO:0000256" key="2">
    <source>
        <dbReference type="ARBA" id="ARBA00022490"/>
    </source>
</evidence>
<proteinExistence type="predicted"/>
<evidence type="ECO:0000256" key="1">
    <source>
        <dbReference type="ARBA" id="ARBA00004496"/>
    </source>
</evidence>
<dbReference type="RefSeq" id="WP_178087819.1">
    <property type="nucleotide sequence ID" value="NZ_CABFUZ020000264.1"/>
</dbReference>
<dbReference type="GO" id="GO:0005737">
    <property type="term" value="C:cytoplasm"/>
    <property type="evidence" value="ECO:0007669"/>
    <property type="project" value="UniProtKB-SubCell"/>
</dbReference>
<keyword evidence="7" id="KW-1185">Reference proteome</keyword>
<name>A0A5E6MRI6_9BACT</name>
<dbReference type="GO" id="GO:0003727">
    <property type="term" value="F:single-stranded RNA binding"/>
    <property type="evidence" value="ECO:0007669"/>
    <property type="project" value="TreeGrafter"/>
</dbReference>
<keyword evidence="5 6" id="KW-0378">Hydrolase</keyword>
<comment type="subcellular location">
    <subcellularLocation>
        <location evidence="1">Cytoplasm</location>
    </subcellularLocation>
</comment>
<dbReference type="GO" id="GO:0016891">
    <property type="term" value="F:RNA endonuclease activity producing 5'-phosphomonoesters, hydrolytic mechanism"/>
    <property type="evidence" value="ECO:0007669"/>
    <property type="project" value="TreeGrafter"/>
</dbReference>
<evidence type="ECO:0000256" key="3">
    <source>
        <dbReference type="ARBA" id="ARBA00022722"/>
    </source>
</evidence>
<reference evidence="6" key="1">
    <citation type="submission" date="2019-09" db="EMBL/GenBank/DDBJ databases">
        <authorList>
            <person name="Cremers G."/>
        </authorList>
    </citation>
    <scope>NUCLEOTIDE SEQUENCE [LARGE SCALE GENOMIC DNA]</scope>
    <source>
        <strain evidence="6">3B</strain>
    </source>
</reference>
<gene>
    <name evidence="6" type="primary">nfi</name>
    <name evidence="6" type="ORF">MAMC_02267</name>
</gene>
<dbReference type="PANTHER" id="PTHR28511:SF1">
    <property type="entry name" value="ENDONUCLEASE V"/>
    <property type="match status" value="1"/>
</dbReference>
<protein>
    <submittedName>
        <fullName evidence="6">Endonuclease V</fullName>
        <ecNumber evidence="6">3.1.21.7</ecNumber>
    </submittedName>
</protein>
<dbReference type="GO" id="GO:0043737">
    <property type="term" value="F:deoxyribonuclease V activity"/>
    <property type="evidence" value="ECO:0007669"/>
    <property type="project" value="UniProtKB-EC"/>
</dbReference>
<dbReference type="EC" id="3.1.21.7" evidence="6"/>
<dbReference type="AlphaFoldDB" id="A0A5E6MRI6"/>
<dbReference type="Gene3D" id="3.30.2170.10">
    <property type="entry name" value="archaeoglobus fulgidus dsm 4304 superfamily"/>
    <property type="match status" value="1"/>
</dbReference>
<keyword evidence="3" id="KW-0540">Nuclease</keyword>
<accession>A0A5E6MRI6</accession>
<dbReference type="Proteomes" id="UP000381693">
    <property type="component" value="Unassembled WGS sequence"/>
</dbReference>
<dbReference type="PANTHER" id="PTHR28511">
    <property type="entry name" value="ENDONUCLEASE V"/>
    <property type="match status" value="1"/>
</dbReference>
<organism evidence="6 7">
    <name type="scientific">Methylacidimicrobium cyclopophantes</name>
    <dbReference type="NCBI Taxonomy" id="1041766"/>
    <lineage>
        <taxon>Bacteria</taxon>
        <taxon>Pseudomonadati</taxon>
        <taxon>Verrucomicrobiota</taxon>
        <taxon>Methylacidimicrobium</taxon>
    </lineage>
</organism>
<comment type="caution">
    <text evidence="6">The sequence shown here is derived from an EMBL/GenBank/DDBJ whole genome shotgun (WGS) entry which is preliminary data.</text>
</comment>
<sequence>MNYCSYCVQDAGEQRGLESAGPWPRTVEDLILVQKRIGQATSHLWTPAGRVFSAAGCFVCFSRGRVGAGRPGEAGWAAAALLRSGRIVAAATVCGTAQAAYEPGLLALREGLLLEEAVRRLPERPDLLLVNATGRDHPRGAGLAVHLGIRLALPTVGVTRNPLLASGEPPAEARGSLSPLFLGGTIVAYWLRTQRGKRPLVAHAAWQTDARTAASVLLALTTRWRTPEPLREARRLAREARSEKRGDG</sequence>
<evidence type="ECO:0000256" key="5">
    <source>
        <dbReference type="ARBA" id="ARBA00022801"/>
    </source>
</evidence>
<dbReference type="InterPro" id="IPR007581">
    <property type="entry name" value="Endonuclease-V"/>
</dbReference>
<keyword evidence="4 6" id="KW-0255">Endonuclease</keyword>
<dbReference type="GO" id="GO:0006281">
    <property type="term" value="P:DNA repair"/>
    <property type="evidence" value="ECO:0007669"/>
    <property type="project" value="InterPro"/>
</dbReference>
<evidence type="ECO:0000313" key="6">
    <source>
        <dbReference type="EMBL" id="VVM08550.1"/>
    </source>
</evidence>
<evidence type="ECO:0000313" key="7">
    <source>
        <dbReference type="Proteomes" id="UP000381693"/>
    </source>
</evidence>
<dbReference type="Pfam" id="PF04493">
    <property type="entry name" value="Endonuclease_5"/>
    <property type="match status" value="1"/>
</dbReference>
<dbReference type="EMBL" id="CABFUZ020000264">
    <property type="protein sequence ID" value="VVM08550.1"/>
    <property type="molecule type" value="Genomic_DNA"/>
</dbReference>
<evidence type="ECO:0000256" key="4">
    <source>
        <dbReference type="ARBA" id="ARBA00022759"/>
    </source>
</evidence>
<keyword evidence="2" id="KW-0963">Cytoplasm</keyword>